<accession>A0AAV4U3Y0</accession>
<organism evidence="1 2">
    <name type="scientific">Caerostris extrusa</name>
    <name type="common">Bark spider</name>
    <name type="synonym">Caerostris bankana</name>
    <dbReference type="NCBI Taxonomy" id="172846"/>
    <lineage>
        <taxon>Eukaryota</taxon>
        <taxon>Metazoa</taxon>
        <taxon>Ecdysozoa</taxon>
        <taxon>Arthropoda</taxon>
        <taxon>Chelicerata</taxon>
        <taxon>Arachnida</taxon>
        <taxon>Araneae</taxon>
        <taxon>Araneomorphae</taxon>
        <taxon>Entelegynae</taxon>
        <taxon>Araneoidea</taxon>
        <taxon>Araneidae</taxon>
        <taxon>Caerostris</taxon>
    </lineage>
</organism>
<protein>
    <submittedName>
        <fullName evidence="1">Uncharacterized protein</fullName>
    </submittedName>
</protein>
<sequence length="84" mass="9884">MWRAKRKVVFHVRDADDALGRMNRHGIWEMLVAPQVVKKEFYLCKIFNLLRLFLIGVISHISCKTFQTSSNRCYRLTLLSEVQG</sequence>
<evidence type="ECO:0000313" key="2">
    <source>
        <dbReference type="Proteomes" id="UP001054945"/>
    </source>
</evidence>
<comment type="caution">
    <text evidence="1">The sequence shown here is derived from an EMBL/GenBank/DDBJ whole genome shotgun (WGS) entry which is preliminary data.</text>
</comment>
<proteinExistence type="predicted"/>
<reference evidence="1 2" key="1">
    <citation type="submission" date="2021-06" db="EMBL/GenBank/DDBJ databases">
        <title>Caerostris extrusa draft genome.</title>
        <authorList>
            <person name="Kono N."/>
            <person name="Arakawa K."/>
        </authorList>
    </citation>
    <scope>NUCLEOTIDE SEQUENCE [LARGE SCALE GENOMIC DNA]</scope>
</reference>
<dbReference type="EMBL" id="BPLR01012248">
    <property type="protein sequence ID" value="GIY52508.1"/>
    <property type="molecule type" value="Genomic_DNA"/>
</dbReference>
<dbReference type="Proteomes" id="UP001054945">
    <property type="component" value="Unassembled WGS sequence"/>
</dbReference>
<gene>
    <name evidence="1" type="ORF">CEXT_714721</name>
</gene>
<name>A0AAV4U3Y0_CAEEX</name>
<dbReference type="AlphaFoldDB" id="A0AAV4U3Y0"/>
<evidence type="ECO:0000313" key="1">
    <source>
        <dbReference type="EMBL" id="GIY52508.1"/>
    </source>
</evidence>
<keyword evidence="2" id="KW-1185">Reference proteome</keyword>